<protein>
    <submittedName>
        <fullName evidence="2">Uncharacterized protein</fullName>
    </submittedName>
</protein>
<reference evidence="2" key="1">
    <citation type="submission" date="2023-04" db="EMBL/GenBank/DDBJ databases">
        <authorList>
            <person name="Vijverberg K."/>
            <person name="Xiong W."/>
            <person name="Schranz E."/>
        </authorList>
    </citation>
    <scope>NUCLEOTIDE SEQUENCE</scope>
</reference>
<feature type="compositionally biased region" description="Low complexity" evidence="1">
    <location>
        <begin position="338"/>
        <end position="350"/>
    </location>
</feature>
<evidence type="ECO:0000256" key="1">
    <source>
        <dbReference type="SAM" id="MobiDB-lite"/>
    </source>
</evidence>
<sequence>MITHALRVNPFIYKDLVREFWNKDSINEVGADDAGTVESTVKEKMIIVSEKTIREVLRFGDQPGFLIEIYVDQIKEVLERMYYERTFPPTLKKLLPPYWCFLAHTFEICILGRKMGADEISKSSIGAIIALIMDLDFNFSKFVFNEIKSNLWWKNKDVFLMYPTFIQMIFDDQHPDLERTGETLDMKSLGPNSFGLMKQNRKEELVPILVDDDDGSEGDDEEGDTVRFNDEDFVFDFERSDDDIDSFFENDKVNAIVISPTETEGDSNILKLPLQTPTQMTEVIARLDSTARKPPRAIATPNIISFKSDIEESQASQLPLKQKHVDPRSGVLIREQTKPAQQPTTTTEPA</sequence>
<proteinExistence type="predicted"/>
<gene>
    <name evidence="2" type="ORF">LSALG_LOCUS34481</name>
</gene>
<organism evidence="2 3">
    <name type="scientific">Lactuca saligna</name>
    <name type="common">Willowleaf lettuce</name>
    <dbReference type="NCBI Taxonomy" id="75948"/>
    <lineage>
        <taxon>Eukaryota</taxon>
        <taxon>Viridiplantae</taxon>
        <taxon>Streptophyta</taxon>
        <taxon>Embryophyta</taxon>
        <taxon>Tracheophyta</taxon>
        <taxon>Spermatophyta</taxon>
        <taxon>Magnoliopsida</taxon>
        <taxon>eudicotyledons</taxon>
        <taxon>Gunneridae</taxon>
        <taxon>Pentapetalae</taxon>
        <taxon>asterids</taxon>
        <taxon>campanulids</taxon>
        <taxon>Asterales</taxon>
        <taxon>Asteraceae</taxon>
        <taxon>Cichorioideae</taxon>
        <taxon>Cichorieae</taxon>
        <taxon>Lactucinae</taxon>
        <taxon>Lactuca</taxon>
    </lineage>
</organism>
<dbReference type="AlphaFoldDB" id="A0AA35ZPJ8"/>
<dbReference type="EMBL" id="OX465084">
    <property type="protein sequence ID" value="CAI9295547.1"/>
    <property type="molecule type" value="Genomic_DNA"/>
</dbReference>
<feature type="region of interest" description="Disordered" evidence="1">
    <location>
        <begin position="313"/>
        <end position="350"/>
    </location>
</feature>
<keyword evidence="3" id="KW-1185">Reference proteome</keyword>
<accession>A0AA35ZPJ8</accession>
<evidence type="ECO:0000313" key="3">
    <source>
        <dbReference type="Proteomes" id="UP001177003"/>
    </source>
</evidence>
<dbReference type="Proteomes" id="UP001177003">
    <property type="component" value="Chromosome 8"/>
</dbReference>
<name>A0AA35ZPJ8_LACSI</name>
<evidence type="ECO:0000313" key="2">
    <source>
        <dbReference type="EMBL" id="CAI9295547.1"/>
    </source>
</evidence>